<dbReference type="PANTHER" id="PTHR13420:SF7">
    <property type="entry name" value="UPF0235 PROTEIN C15ORF40"/>
    <property type="match status" value="1"/>
</dbReference>
<dbReference type="OrthoDB" id="3176309at2"/>
<dbReference type="Gene3D" id="3.30.1200.10">
    <property type="entry name" value="YggU-like"/>
    <property type="match status" value="1"/>
</dbReference>
<reference evidence="3 4" key="1">
    <citation type="journal article" date="2015" name="Antonie Van Leeuwenhoek">
        <title>Pseudooceanicola atlanticus gen. nov. sp. nov., isolated from surface seawater of the Atlantic Ocean and reclassification of Oceanicola batsensis, Oceanicola marinus, Oceanicola nitratireducens, Oceanicola nanhaiensis, Oceanicola antarcticus and Oceanicola flagellatus, as Pseudooceanicola batsensis comb. nov., Pseudooceanicola marinus comb. nov., Pseudooceanicola nitratireducens comb. nov., Pseudooceanicola nanhaiensis comb. nov., Pseudooceanicola antarcticus comb. nov., and Pseudooceanicola flagellatus comb. nov.</title>
        <authorList>
            <person name="Lai Q."/>
            <person name="Li G."/>
            <person name="Liu X."/>
            <person name="Du Y."/>
            <person name="Sun F."/>
            <person name="Shao Z."/>
        </authorList>
    </citation>
    <scope>NUCLEOTIDE SEQUENCE [LARGE SCALE GENOMIC DNA]</scope>
    <source>
        <strain evidence="3 4">22II-s11g</strain>
    </source>
</reference>
<dbReference type="InterPro" id="IPR036591">
    <property type="entry name" value="YggU-like_sf"/>
</dbReference>
<protein>
    <recommendedName>
        <fullName evidence="2">UPF0235 protein ATO9_10955</fullName>
    </recommendedName>
</protein>
<dbReference type="SMART" id="SM01152">
    <property type="entry name" value="DUF167"/>
    <property type="match status" value="1"/>
</dbReference>
<dbReference type="Pfam" id="PF02594">
    <property type="entry name" value="DUF167"/>
    <property type="match status" value="1"/>
</dbReference>
<sequence length="87" mass="9523">MAKELPDLTDHAQSGAEIAVRVTPKASRDRILDDDGALRVYVTAVPENGKANQAVQKLLAKALGLPKSRLELIRGQTSRDKVFRITE</sequence>
<dbReference type="RefSeq" id="WP_043748292.1">
    <property type="nucleotide sequence ID" value="NZ_AQQX01000003.1"/>
</dbReference>
<keyword evidence="4" id="KW-1185">Reference proteome</keyword>
<dbReference type="HAMAP" id="MF_00634">
    <property type="entry name" value="UPF0235"/>
    <property type="match status" value="1"/>
</dbReference>
<dbReference type="NCBIfam" id="TIGR00251">
    <property type="entry name" value="DUF167 family protein"/>
    <property type="match status" value="1"/>
</dbReference>
<dbReference type="AlphaFoldDB" id="A0A0A0EGC8"/>
<evidence type="ECO:0000313" key="4">
    <source>
        <dbReference type="Proteomes" id="UP000030004"/>
    </source>
</evidence>
<organism evidence="3 4">
    <name type="scientific">Pseudooceanicola atlanticus</name>
    <dbReference type="NCBI Taxonomy" id="1461694"/>
    <lineage>
        <taxon>Bacteria</taxon>
        <taxon>Pseudomonadati</taxon>
        <taxon>Pseudomonadota</taxon>
        <taxon>Alphaproteobacteria</taxon>
        <taxon>Rhodobacterales</taxon>
        <taxon>Paracoccaceae</taxon>
        <taxon>Pseudooceanicola</taxon>
    </lineage>
</organism>
<dbReference type="InterPro" id="IPR003746">
    <property type="entry name" value="DUF167"/>
</dbReference>
<evidence type="ECO:0000313" key="3">
    <source>
        <dbReference type="EMBL" id="KGM49178.1"/>
    </source>
</evidence>
<accession>A0A0A0EGC8</accession>
<comment type="similarity">
    <text evidence="1 2">Belongs to the UPF0235 family.</text>
</comment>
<gene>
    <name evidence="3" type="ORF">ATO9_10955</name>
</gene>
<dbReference type="STRING" id="1461694.ATO9_10955"/>
<comment type="caution">
    <text evidence="3">The sequence shown here is derived from an EMBL/GenBank/DDBJ whole genome shotgun (WGS) entry which is preliminary data.</text>
</comment>
<dbReference type="EMBL" id="AQQX01000003">
    <property type="protein sequence ID" value="KGM49178.1"/>
    <property type="molecule type" value="Genomic_DNA"/>
</dbReference>
<dbReference type="SUPFAM" id="SSF69786">
    <property type="entry name" value="YggU-like"/>
    <property type="match status" value="1"/>
</dbReference>
<evidence type="ECO:0000256" key="2">
    <source>
        <dbReference type="HAMAP-Rule" id="MF_00634"/>
    </source>
</evidence>
<dbReference type="eggNOG" id="COG1872">
    <property type="taxonomic scope" value="Bacteria"/>
</dbReference>
<dbReference type="PANTHER" id="PTHR13420">
    <property type="entry name" value="UPF0235 PROTEIN C15ORF40"/>
    <property type="match status" value="1"/>
</dbReference>
<name>A0A0A0EGC8_9RHOB</name>
<proteinExistence type="inferred from homology"/>
<dbReference type="Proteomes" id="UP000030004">
    <property type="component" value="Unassembled WGS sequence"/>
</dbReference>
<dbReference type="GO" id="GO:0005737">
    <property type="term" value="C:cytoplasm"/>
    <property type="evidence" value="ECO:0007669"/>
    <property type="project" value="TreeGrafter"/>
</dbReference>
<evidence type="ECO:0000256" key="1">
    <source>
        <dbReference type="ARBA" id="ARBA00010364"/>
    </source>
</evidence>